<name>A0ABP0YEW9_9ROSI</name>
<evidence type="ECO:0000256" key="3">
    <source>
        <dbReference type="ARBA" id="ARBA00022525"/>
    </source>
</evidence>
<reference evidence="8 9" key="1">
    <citation type="submission" date="2024-03" db="EMBL/GenBank/DDBJ databases">
        <authorList>
            <person name="Gkanogiannis A."/>
            <person name="Becerra Lopez-Lavalle L."/>
        </authorList>
    </citation>
    <scope>NUCLEOTIDE SEQUENCE [LARGE SCALE GENOMIC DNA]</scope>
</reference>
<comment type="similarity">
    <text evidence="2">Belongs to the plant rapid alkalinization factor (RALF) family.</text>
</comment>
<organism evidence="8 9">
    <name type="scientific">Citrullus colocynthis</name>
    <name type="common">colocynth</name>
    <dbReference type="NCBI Taxonomy" id="252529"/>
    <lineage>
        <taxon>Eukaryota</taxon>
        <taxon>Viridiplantae</taxon>
        <taxon>Streptophyta</taxon>
        <taxon>Embryophyta</taxon>
        <taxon>Tracheophyta</taxon>
        <taxon>Spermatophyta</taxon>
        <taxon>Magnoliopsida</taxon>
        <taxon>eudicotyledons</taxon>
        <taxon>Gunneridae</taxon>
        <taxon>Pentapetalae</taxon>
        <taxon>rosids</taxon>
        <taxon>fabids</taxon>
        <taxon>Cucurbitales</taxon>
        <taxon>Cucurbitaceae</taxon>
        <taxon>Benincaseae</taxon>
        <taxon>Citrullus</taxon>
    </lineage>
</organism>
<dbReference type="PANTHER" id="PTHR33136:SF95">
    <property type="entry name" value="PROTEIN RALF-LIKE 33-RELATED"/>
    <property type="match status" value="1"/>
</dbReference>
<evidence type="ECO:0000256" key="7">
    <source>
        <dbReference type="SAM" id="SignalP"/>
    </source>
</evidence>
<keyword evidence="5 7" id="KW-0732">Signal</keyword>
<keyword evidence="4" id="KW-0372">Hormone</keyword>
<dbReference type="Proteomes" id="UP001642487">
    <property type="component" value="Chromosome 3"/>
</dbReference>
<evidence type="ECO:0000256" key="1">
    <source>
        <dbReference type="ARBA" id="ARBA00004613"/>
    </source>
</evidence>
<evidence type="ECO:0000256" key="4">
    <source>
        <dbReference type="ARBA" id="ARBA00022702"/>
    </source>
</evidence>
<comment type="subcellular location">
    <subcellularLocation>
        <location evidence="1">Secreted</location>
    </subcellularLocation>
</comment>
<dbReference type="Pfam" id="PF05498">
    <property type="entry name" value="RALF"/>
    <property type="match status" value="1"/>
</dbReference>
<evidence type="ECO:0000256" key="5">
    <source>
        <dbReference type="ARBA" id="ARBA00022729"/>
    </source>
</evidence>
<accession>A0ABP0YEW9</accession>
<evidence type="ECO:0000313" key="9">
    <source>
        <dbReference type="Proteomes" id="UP001642487"/>
    </source>
</evidence>
<proteinExistence type="inferred from homology"/>
<dbReference type="PANTHER" id="PTHR33136">
    <property type="entry name" value="RAPID ALKALINIZATION FACTOR-LIKE"/>
    <property type="match status" value="1"/>
</dbReference>
<keyword evidence="6" id="KW-1015">Disulfide bond</keyword>
<feature type="signal peptide" evidence="7">
    <location>
        <begin position="1"/>
        <end position="25"/>
    </location>
</feature>
<keyword evidence="3" id="KW-0964">Secreted</keyword>
<dbReference type="EMBL" id="OZ021737">
    <property type="protein sequence ID" value="CAK9318522.1"/>
    <property type="molecule type" value="Genomic_DNA"/>
</dbReference>
<evidence type="ECO:0000313" key="8">
    <source>
        <dbReference type="EMBL" id="CAK9318522.1"/>
    </source>
</evidence>
<evidence type="ECO:0000256" key="6">
    <source>
        <dbReference type="ARBA" id="ARBA00023157"/>
    </source>
</evidence>
<evidence type="ECO:0000256" key="2">
    <source>
        <dbReference type="ARBA" id="ARBA00009178"/>
    </source>
</evidence>
<dbReference type="InterPro" id="IPR008801">
    <property type="entry name" value="RALF"/>
</dbReference>
<feature type="chain" id="PRO_5046534410" evidence="7">
    <location>
        <begin position="26"/>
        <end position="121"/>
    </location>
</feature>
<keyword evidence="9" id="KW-1185">Reference proteome</keyword>
<protein>
    <submittedName>
        <fullName evidence="8">Uncharacterized protein</fullName>
    </submittedName>
</protein>
<gene>
    <name evidence="8" type="ORF">CITCOLO1_LOCUS10491</name>
</gene>
<sequence>MQSSNIHGFLMICAISASYLALSSSTAVDFTGDRQFLHLPQESVCRSGSGSIAECQLAAEFKIPSEISRRILATTRRYISYSAMRRNSVPCSRRGASYYNCQAGAPANPYSRGCSAITRCR</sequence>